<proteinExistence type="predicted"/>
<name>A0A8W8KG71_MAGGI</name>
<sequence length="102" mass="10951">MNLLACGLVLLFVVLEFDCIQGQCCDSDNDCPQYNCCVHSVRGRRAIGCGSGTCTRFGAPGEKCHVGHHVTCPCLSGLTCVGTGEFEFPQGEIGVCQRYHYG</sequence>
<evidence type="ECO:0000256" key="1">
    <source>
        <dbReference type="SAM" id="SignalP"/>
    </source>
</evidence>
<evidence type="ECO:0000313" key="3">
    <source>
        <dbReference type="Proteomes" id="UP000005408"/>
    </source>
</evidence>
<feature type="signal peptide" evidence="1">
    <location>
        <begin position="1"/>
        <end position="22"/>
    </location>
</feature>
<dbReference type="AlphaFoldDB" id="A0A8W8KG71"/>
<keyword evidence="3" id="KW-1185">Reference proteome</keyword>
<accession>A0A8W8KG71</accession>
<dbReference type="Gene3D" id="2.10.80.10">
    <property type="entry name" value="Lipase, subunit A"/>
    <property type="match status" value="1"/>
</dbReference>
<protein>
    <recommendedName>
        <fullName evidence="4">Prokineticin domain-containing protein</fullName>
    </recommendedName>
</protein>
<evidence type="ECO:0008006" key="4">
    <source>
        <dbReference type="Google" id="ProtNLM"/>
    </source>
</evidence>
<evidence type="ECO:0000313" key="2">
    <source>
        <dbReference type="EnsemblMetazoa" id="G23467.1:cds"/>
    </source>
</evidence>
<dbReference type="EnsemblMetazoa" id="G23467.1">
    <property type="protein sequence ID" value="G23467.1:cds"/>
    <property type="gene ID" value="G23467"/>
</dbReference>
<feature type="chain" id="PRO_5036493425" description="Prokineticin domain-containing protein" evidence="1">
    <location>
        <begin position="23"/>
        <end position="102"/>
    </location>
</feature>
<keyword evidence="1" id="KW-0732">Signal</keyword>
<reference evidence="2" key="1">
    <citation type="submission" date="2022-08" db="UniProtKB">
        <authorList>
            <consortium name="EnsemblMetazoa"/>
        </authorList>
    </citation>
    <scope>IDENTIFICATION</scope>
    <source>
        <strain evidence="2">05x7-T-G4-1.051#20</strain>
    </source>
</reference>
<organism evidence="2 3">
    <name type="scientific">Magallana gigas</name>
    <name type="common">Pacific oyster</name>
    <name type="synonym">Crassostrea gigas</name>
    <dbReference type="NCBI Taxonomy" id="29159"/>
    <lineage>
        <taxon>Eukaryota</taxon>
        <taxon>Metazoa</taxon>
        <taxon>Spiralia</taxon>
        <taxon>Lophotrochozoa</taxon>
        <taxon>Mollusca</taxon>
        <taxon>Bivalvia</taxon>
        <taxon>Autobranchia</taxon>
        <taxon>Pteriomorphia</taxon>
        <taxon>Ostreida</taxon>
        <taxon>Ostreoidea</taxon>
        <taxon>Ostreidae</taxon>
        <taxon>Magallana</taxon>
    </lineage>
</organism>
<dbReference type="Proteomes" id="UP000005408">
    <property type="component" value="Unassembled WGS sequence"/>
</dbReference>